<dbReference type="Gene3D" id="3.40.50.2000">
    <property type="entry name" value="Glycogen Phosphorylase B"/>
    <property type="match status" value="1"/>
</dbReference>
<evidence type="ECO:0000256" key="3">
    <source>
        <dbReference type="ARBA" id="ARBA00022679"/>
    </source>
</evidence>
<accession>A0A1H3JLD0</accession>
<sequence length="354" mass="37964">MVISADIGAGHDAAAAELGRRLAVRGLRVDRVNLLSLLPPPFPIVVRQVYRGMLRWLPSGYELLFGLFGRSPALMDAIRGVLRPAGRRLVARLPADTRAVVTTFPFANQVVGPLRELGYSGTVLTYVTDFVLHPAWLAAGVDEYCVIHDAVRDQARAMGVRRTRVVDALVSPRFPASGGVGRAEARRRFGLPEEERLALIVAGSWGVGEVERTAADVLASGCVRPVVVCGRNEALRRRLRGYPGYVFGWVGDMPTLMSAVDVLVENAGGLTCQESLAVGLPTITYRPIPGHGIANARVLAGCGLTRYVETPAELSRTLRDVVAAGRTAPRAATGRDMAAMVLDAIAAQTPSREQ</sequence>
<evidence type="ECO:0000313" key="5">
    <source>
        <dbReference type="EMBL" id="SDY40335.1"/>
    </source>
</evidence>
<dbReference type="GO" id="GO:0016758">
    <property type="term" value="F:hexosyltransferase activity"/>
    <property type="evidence" value="ECO:0007669"/>
    <property type="project" value="InterPro"/>
</dbReference>
<evidence type="ECO:0000259" key="4">
    <source>
        <dbReference type="Pfam" id="PF06925"/>
    </source>
</evidence>
<comment type="similarity">
    <text evidence="1">Belongs to the glycosyltransferase 28 family.</text>
</comment>
<dbReference type="SUPFAM" id="SSF53756">
    <property type="entry name" value="UDP-Glycosyltransferase/glycogen phosphorylase"/>
    <property type="match status" value="1"/>
</dbReference>
<dbReference type="EMBL" id="FNPH01000002">
    <property type="protein sequence ID" value="SDY40335.1"/>
    <property type="molecule type" value="Genomic_DNA"/>
</dbReference>
<evidence type="ECO:0000256" key="1">
    <source>
        <dbReference type="ARBA" id="ARBA00006962"/>
    </source>
</evidence>
<dbReference type="Proteomes" id="UP000242415">
    <property type="component" value="Unassembled WGS sequence"/>
</dbReference>
<dbReference type="InterPro" id="IPR009695">
    <property type="entry name" value="Diacylglyc_glucosyltr_N"/>
</dbReference>
<feature type="domain" description="Diacylglycerol glucosyltransferase N-terminal" evidence="4">
    <location>
        <begin position="100"/>
        <end position="165"/>
    </location>
</feature>
<dbReference type="STRING" id="405436.SAMN05444365_102155"/>
<dbReference type="RefSeq" id="WP_245736482.1">
    <property type="nucleotide sequence ID" value="NZ_FNPH01000002.1"/>
</dbReference>
<keyword evidence="3 5" id="KW-0808">Transferase</keyword>
<gene>
    <name evidence="5" type="ORF">SAMN05444365_102155</name>
</gene>
<keyword evidence="2" id="KW-0328">Glycosyltransferase</keyword>
<keyword evidence="6" id="KW-1185">Reference proteome</keyword>
<dbReference type="Pfam" id="PF06925">
    <property type="entry name" value="MGDG_synth"/>
    <property type="match status" value="1"/>
</dbReference>
<dbReference type="PANTHER" id="PTHR43025">
    <property type="entry name" value="MONOGALACTOSYLDIACYLGLYCEROL SYNTHASE"/>
    <property type="match status" value="1"/>
</dbReference>
<proteinExistence type="inferred from homology"/>
<protein>
    <submittedName>
        <fullName evidence="5">UDP-N-acetylglucosamine:LPS N-acetylglucosamine transferase</fullName>
    </submittedName>
</protein>
<reference evidence="6" key="1">
    <citation type="submission" date="2016-10" db="EMBL/GenBank/DDBJ databases">
        <authorList>
            <person name="Varghese N."/>
            <person name="Submissions S."/>
        </authorList>
    </citation>
    <scope>NUCLEOTIDE SEQUENCE [LARGE SCALE GENOMIC DNA]</scope>
    <source>
        <strain evidence="6">DSM 45245</strain>
    </source>
</reference>
<dbReference type="InterPro" id="IPR050519">
    <property type="entry name" value="Glycosyltransf_28_UgtP"/>
</dbReference>
<evidence type="ECO:0000256" key="2">
    <source>
        <dbReference type="ARBA" id="ARBA00022676"/>
    </source>
</evidence>
<organism evidence="5 6">
    <name type="scientific">Micromonospora pattaloongensis</name>
    <dbReference type="NCBI Taxonomy" id="405436"/>
    <lineage>
        <taxon>Bacteria</taxon>
        <taxon>Bacillati</taxon>
        <taxon>Actinomycetota</taxon>
        <taxon>Actinomycetes</taxon>
        <taxon>Micromonosporales</taxon>
        <taxon>Micromonosporaceae</taxon>
        <taxon>Micromonospora</taxon>
    </lineage>
</organism>
<dbReference type="PANTHER" id="PTHR43025:SF3">
    <property type="entry name" value="MONOGALACTOSYLDIACYLGLYCEROL SYNTHASE 1, CHLOROPLASTIC"/>
    <property type="match status" value="1"/>
</dbReference>
<evidence type="ECO:0000313" key="6">
    <source>
        <dbReference type="Proteomes" id="UP000242415"/>
    </source>
</evidence>
<dbReference type="GO" id="GO:0016020">
    <property type="term" value="C:membrane"/>
    <property type="evidence" value="ECO:0007669"/>
    <property type="project" value="GOC"/>
</dbReference>
<dbReference type="GO" id="GO:0009247">
    <property type="term" value="P:glycolipid biosynthetic process"/>
    <property type="evidence" value="ECO:0007669"/>
    <property type="project" value="InterPro"/>
</dbReference>
<dbReference type="AlphaFoldDB" id="A0A1H3JLD0"/>
<name>A0A1H3JLD0_9ACTN</name>